<dbReference type="PANTHER" id="PTHR35331">
    <property type="entry name" value="STAGE V SPORULATION PROTEIN S"/>
    <property type="match status" value="1"/>
</dbReference>
<evidence type="ECO:0000313" key="3">
    <source>
        <dbReference type="Proteomes" id="UP001489004"/>
    </source>
</evidence>
<dbReference type="InterPro" id="IPR036882">
    <property type="entry name" value="Alba-like_dom_sf"/>
</dbReference>
<protein>
    <submittedName>
        <fullName evidence="2">Uncharacterized protein</fullName>
    </submittedName>
</protein>
<accession>A0AAW1P8Q9</accession>
<proteinExistence type="predicted"/>
<evidence type="ECO:0000256" key="1">
    <source>
        <dbReference type="SAM" id="MobiDB-lite"/>
    </source>
</evidence>
<dbReference type="Proteomes" id="UP001489004">
    <property type="component" value="Unassembled WGS sequence"/>
</dbReference>
<dbReference type="InterPro" id="IPR007347">
    <property type="entry name" value="SpoVS"/>
</dbReference>
<gene>
    <name evidence="2" type="ORF">WJX72_006984</name>
</gene>
<evidence type="ECO:0000313" key="2">
    <source>
        <dbReference type="EMBL" id="KAK9804811.1"/>
    </source>
</evidence>
<sequence>MEAELTPEKKLDMSLDAIMTECTEDKGGRVRKQKQNRHSSRPYDMRQPDRLHSVLETSNRRHGEREHGNRRERDTQYIDTEEVVASDQFVKISATCHIKSMAGRIAHSARAGRPPTLLAIGHNCLNQAVKAVAIARKYVADSEAAESHGACFDITCQPAFREKMDDERDRDPKPSLALYLAKRQHSARKRGNQKKAELTVASHSEATTVAGALAARVRDRDDVSLTAIGVDAVAIAIRAICHARVFLEADGVDIKCLPRFVHIDKAAMQLSGLCFEIIVEDAA</sequence>
<reference evidence="2 3" key="1">
    <citation type="journal article" date="2024" name="Nat. Commun.">
        <title>Phylogenomics reveals the evolutionary origins of lichenization in chlorophyte algae.</title>
        <authorList>
            <person name="Puginier C."/>
            <person name="Libourel C."/>
            <person name="Otte J."/>
            <person name="Skaloud P."/>
            <person name="Haon M."/>
            <person name="Grisel S."/>
            <person name="Petersen M."/>
            <person name="Berrin J.G."/>
            <person name="Delaux P.M."/>
            <person name="Dal Grande F."/>
            <person name="Keller J."/>
        </authorList>
    </citation>
    <scope>NUCLEOTIDE SEQUENCE [LARGE SCALE GENOMIC DNA]</scope>
    <source>
        <strain evidence="2 3">SAG 2043</strain>
    </source>
</reference>
<dbReference type="Pfam" id="PF04232">
    <property type="entry name" value="SpoVS"/>
    <property type="match status" value="2"/>
</dbReference>
<feature type="compositionally biased region" description="Basic and acidic residues" evidence="1">
    <location>
        <begin position="41"/>
        <end position="76"/>
    </location>
</feature>
<dbReference type="EMBL" id="JALJOR010000017">
    <property type="protein sequence ID" value="KAK9804811.1"/>
    <property type="molecule type" value="Genomic_DNA"/>
</dbReference>
<keyword evidence="3" id="KW-1185">Reference proteome</keyword>
<organism evidence="2 3">
    <name type="scientific">[Myrmecia] bisecta</name>
    <dbReference type="NCBI Taxonomy" id="41462"/>
    <lineage>
        <taxon>Eukaryota</taxon>
        <taxon>Viridiplantae</taxon>
        <taxon>Chlorophyta</taxon>
        <taxon>core chlorophytes</taxon>
        <taxon>Trebouxiophyceae</taxon>
        <taxon>Trebouxiales</taxon>
        <taxon>Trebouxiaceae</taxon>
        <taxon>Myrmecia</taxon>
    </lineage>
</organism>
<dbReference type="PANTHER" id="PTHR35331:SF1">
    <property type="entry name" value="STAGE V SPORULATION PROTEIN S"/>
    <property type="match status" value="1"/>
</dbReference>
<comment type="caution">
    <text evidence="2">The sequence shown here is derived from an EMBL/GenBank/DDBJ whole genome shotgun (WGS) entry which is preliminary data.</text>
</comment>
<dbReference type="AlphaFoldDB" id="A0AAW1P8Q9"/>
<feature type="compositionally biased region" description="Basic and acidic residues" evidence="1">
    <location>
        <begin position="1"/>
        <end position="13"/>
    </location>
</feature>
<feature type="compositionally biased region" description="Basic residues" evidence="1">
    <location>
        <begin position="29"/>
        <end position="40"/>
    </location>
</feature>
<name>A0AAW1P8Q9_9CHLO</name>
<feature type="region of interest" description="Disordered" evidence="1">
    <location>
        <begin position="1"/>
        <end position="77"/>
    </location>
</feature>
<dbReference type="GO" id="GO:0003676">
    <property type="term" value="F:nucleic acid binding"/>
    <property type="evidence" value="ECO:0007669"/>
    <property type="project" value="InterPro"/>
</dbReference>
<dbReference type="Gene3D" id="3.30.110.20">
    <property type="entry name" value="Alba-like domain"/>
    <property type="match status" value="2"/>
</dbReference>